<dbReference type="AlphaFoldDB" id="A0A0L0G092"/>
<dbReference type="Proteomes" id="UP000054560">
    <property type="component" value="Unassembled WGS sequence"/>
</dbReference>
<evidence type="ECO:0008006" key="3">
    <source>
        <dbReference type="Google" id="ProtNLM"/>
    </source>
</evidence>
<sequence>MWPIRLIGGRKILPKRQPQILSLLRHTPRLEVLDINFNTWKNTLRSKGKLTRTARLIPHLRTLSCGFMSPDQLYSMDDYILNVVHFLKLLPLVSSWEFWQWQVGDLDLLDLQNLTYIDAHKCRLGSLKSNSLRQVHARNLHPGINVQSLLHDCPALEVLTLDGHVLDYPLVSTRLRVLRVKCIGLESALVGCTVLETLELDRQQGTVLPRCLSIRNLKIHFAINIHRLLASCLIRHLSLLDLPTSLLYRPHVLPPGLLYLRVAGLDVEYPLSQKALNVASDTTFIYILTPDSETMRDYDHMPVSDFWRRIRRAWPFKSSI</sequence>
<dbReference type="EMBL" id="KQ241945">
    <property type="protein sequence ID" value="KNC82251.1"/>
    <property type="molecule type" value="Genomic_DNA"/>
</dbReference>
<proteinExistence type="predicted"/>
<dbReference type="Gene3D" id="3.80.10.10">
    <property type="entry name" value="Ribonuclease Inhibitor"/>
    <property type="match status" value="1"/>
</dbReference>
<dbReference type="SUPFAM" id="SSF52047">
    <property type="entry name" value="RNI-like"/>
    <property type="match status" value="1"/>
</dbReference>
<accession>A0A0L0G092</accession>
<dbReference type="GeneID" id="25905962"/>
<reference evidence="1 2" key="1">
    <citation type="submission" date="2011-02" db="EMBL/GenBank/DDBJ databases">
        <title>The Genome Sequence of Sphaeroforma arctica JP610.</title>
        <authorList>
            <consortium name="The Broad Institute Genome Sequencing Platform"/>
            <person name="Russ C."/>
            <person name="Cuomo C."/>
            <person name="Young S.K."/>
            <person name="Zeng Q."/>
            <person name="Gargeya S."/>
            <person name="Alvarado L."/>
            <person name="Berlin A."/>
            <person name="Chapman S.B."/>
            <person name="Chen Z."/>
            <person name="Freedman E."/>
            <person name="Gellesch M."/>
            <person name="Goldberg J."/>
            <person name="Griggs A."/>
            <person name="Gujja S."/>
            <person name="Heilman E."/>
            <person name="Heiman D."/>
            <person name="Howarth C."/>
            <person name="Mehta T."/>
            <person name="Neiman D."/>
            <person name="Pearson M."/>
            <person name="Roberts A."/>
            <person name="Saif S."/>
            <person name="Shea T."/>
            <person name="Shenoy N."/>
            <person name="Sisk P."/>
            <person name="Stolte C."/>
            <person name="Sykes S."/>
            <person name="White J."/>
            <person name="Yandava C."/>
            <person name="Burger G."/>
            <person name="Gray M.W."/>
            <person name="Holland P.W.H."/>
            <person name="King N."/>
            <person name="Lang F.B.F."/>
            <person name="Roger A.J."/>
            <person name="Ruiz-Trillo I."/>
            <person name="Haas B."/>
            <person name="Nusbaum C."/>
            <person name="Birren B."/>
        </authorList>
    </citation>
    <scope>NUCLEOTIDE SEQUENCE [LARGE SCALE GENOMIC DNA]</scope>
    <source>
        <strain evidence="1 2">JP610</strain>
    </source>
</reference>
<protein>
    <recommendedName>
        <fullName evidence="3">F-box domain-containing protein</fullName>
    </recommendedName>
</protein>
<evidence type="ECO:0000313" key="1">
    <source>
        <dbReference type="EMBL" id="KNC82251.1"/>
    </source>
</evidence>
<organism evidence="1 2">
    <name type="scientific">Sphaeroforma arctica JP610</name>
    <dbReference type="NCBI Taxonomy" id="667725"/>
    <lineage>
        <taxon>Eukaryota</taxon>
        <taxon>Ichthyosporea</taxon>
        <taxon>Ichthyophonida</taxon>
        <taxon>Sphaeroforma</taxon>
    </lineage>
</organism>
<keyword evidence="2" id="KW-1185">Reference proteome</keyword>
<dbReference type="RefSeq" id="XP_014156153.1">
    <property type="nucleotide sequence ID" value="XM_014300678.1"/>
</dbReference>
<gene>
    <name evidence="1" type="ORF">SARC_05458</name>
</gene>
<name>A0A0L0G092_9EUKA</name>
<evidence type="ECO:0000313" key="2">
    <source>
        <dbReference type="Proteomes" id="UP000054560"/>
    </source>
</evidence>
<dbReference type="InterPro" id="IPR032675">
    <property type="entry name" value="LRR_dom_sf"/>
</dbReference>